<dbReference type="EC" id="5.4.99.12" evidence="4"/>
<accession>A0A5C0UE62</accession>
<dbReference type="Proteomes" id="UP000325004">
    <property type="component" value="Chromosome"/>
</dbReference>
<dbReference type="InterPro" id="IPR020095">
    <property type="entry name" value="PsdUridine_synth_TruA_C"/>
</dbReference>
<feature type="binding site" evidence="4 6">
    <location>
        <position position="112"/>
    </location>
    <ligand>
        <name>substrate</name>
    </ligand>
</feature>
<dbReference type="CDD" id="cd02570">
    <property type="entry name" value="PseudoU_synth_EcTruA"/>
    <property type="match status" value="1"/>
</dbReference>
<dbReference type="InterPro" id="IPR020094">
    <property type="entry name" value="TruA/RsuA/RluB/E/F_N"/>
</dbReference>
<evidence type="ECO:0000313" key="10">
    <source>
        <dbReference type="Proteomes" id="UP000325004"/>
    </source>
</evidence>
<feature type="active site" description="Nucleophile" evidence="4 5">
    <location>
        <position position="53"/>
    </location>
</feature>
<dbReference type="OrthoDB" id="9811823at2"/>
<dbReference type="GO" id="GO:0031119">
    <property type="term" value="P:tRNA pseudouridine synthesis"/>
    <property type="evidence" value="ECO:0007669"/>
    <property type="project" value="UniProtKB-UniRule"/>
</dbReference>
<name>A0A5C0UE62_9PROT</name>
<dbReference type="RefSeq" id="WP_148971492.1">
    <property type="nucleotide sequence ID" value="NZ_CP043316.1"/>
</dbReference>
<evidence type="ECO:0000256" key="2">
    <source>
        <dbReference type="ARBA" id="ARBA00022694"/>
    </source>
</evidence>
<comment type="subunit">
    <text evidence="4">Homodimer.</text>
</comment>
<dbReference type="Pfam" id="PF01416">
    <property type="entry name" value="PseudoU_synth_1"/>
    <property type="match status" value="2"/>
</dbReference>
<keyword evidence="2 4" id="KW-0819">tRNA processing</keyword>
<dbReference type="HAMAP" id="MF_00171">
    <property type="entry name" value="TruA"/>
    <property type="match status" value="1"/>
</dbReference>
<feature type="domain" description="Pseudouridine synthase I TruA alpha/beta" evidence="8">
    <location>
        <begin position="9"/>
        <end position="106"/>
    </location>
</feature>
<sequence>MFRYKFTIEYDGSAAEVGWQLQPDKVSIQSILSEAAFKLSQSHIIFHGAGRTDKGVHAYGQVAHADFLREYPLVSLKRGINFHLGDHKVAIQNVEPVPNDFHARFEAKMKTYRYDICIRDYPNVLSPNNWRMVYKLNIDEMRNAAQFLLGKHDFTSFRDNNCQALSAERSIDEINFEVKRDIISIYFIARSFLHHQIRIMVGTLVDVGLGRKNSDIRNIISSKSRDLAGPTAPANGLFLEKIEYSI</sequence>
<evidence type="ECO:0000256" key="6">
    <source>
        <dbReference type="PIRSR" id="PIRSR001430-2"/>
    </source>
</evidence>
<evidence type="ECO:0000256" key="3">
    <source>
        <dbReference type="ARBA" id="ARBA00023235"/>
    </source>
</evidence>
<evidence type="ECO:0000256" key="4">
    <source>
        <dbReference type="HAMAP-Rule" id="MF_00171"/>
    </source>
</evidence>
<evidence type="ECO:0000256" key="5">
    <source>
        <dbReference type="PIRSR" id="PIRSR001430-1"/>
    </source>
</evidence>
<comment type="caution">
    <text evidence="4">Lacks conserved residue(s) required for the propagation of feature annotation.</text>
</comment>
<evidence type="ECO:0000256" key="1">
    <source>
        <dbReference type="ARBA" id="ARBA00009375"/>
    </source>
</evidence>
<dbReference type="Gene3D" id="3.30.70.660">
    <property type="entry name" value="Pseudouridine synthase I, catalytic domain, C-terminal subdomain"/>
    <property type="match status" value="1"/>
</dbReference>
<dbReference type="KEGG" id="cpri:FZC34_00350"/>
<dbReference type="Gene3D" id="3.30.70.580">
    <property type="entry name" value="Pseudouridine synthase I, catalytic domain, N-terminal subdomain"/>
    <property type="match status" value="1"/>
</dbReference>
<dbReference type="PIRSF" id="PIRSF001430">
    <property type="entry name" value="tRNA_psdUrid_synth"/>
    <property type="match status" value="1"/>
</dbReference>
<dbReference type="AlphaFoldDB" id="A0A5C0UE62"/>
<comment type="similarity">
    <text evidence="1 4 7">Belongs to the tRNA pseudouridine synthase TruA family.</text>
</comment>
<evidence type="ECO:0000259" key="8">
    <source>
        <dbReference type="Pfam" id="PF01416"/>
    </source>
</evidence>
<dbReference type="PANTHER" id="PTHR11142:SF0">
    <property type="entry name" value="TRNA PSEUDOURIDINE SYNTHASE-LIKE 1"/>
    <property type="match status" value="1"/>
</dbReference>
<keyword evidence="3 4" id="KW-0413">Isomerase</keyword>
<keyword evidence="10" id="KW-1185">Reference proteome</keyword>
<dbReference type="SUPFAM" id="SSF55120">
    <property type="entry name" value="Pseudouridine synthase"/>
    <property type="match status" value="1"/>
</dbReference>
<reference evidence="9 10" key="1">
    <citation type="submission" date="2019-08" db="EMBL/GenBank/DDBJ databases">
        <title>Highly reduced genomes of protist endosymbionts show evolutionary convergence.</title>
        <authorList>
            <person name="George E."/>
            <person name="Husnik F."/>
            <person name="Tashyreva D."/>
            <person name="Prokopchuk G."/>
            <person name="Horak A."/>
            <person name="Kwong W.K."/>
            <person name="Lukes J."/>
            <person name="Keeling P.J."/>
        </authorList>
    </citation>
    <scope>NUCLEOTIDE SEQUENCE [LARGE SCALE GENOMIC DNA]</scope>
    <source>
        <strain evidence="9">1604LC</strain>
    </source>
</reference>
<gene>
    <name evidence="4 9" type="primary">truA</name>
    <name evidence="9" type="ORF">FZC34_00350</name>
</gene>
<evidence type="ECO:0000256" key="7">
    <source>
        <dbReference type="RuleBase" id="RU003792"/>
    </source>
</evidence>
<comment type="catalytic activity">
    <reaction evidence="4 7">
        <text>uridine(38/39/40) in tRNA = pseudouridine(38/39/40) in tRNA</text>
        <dbReference type="Rhea" id="RHEA:22376"/>
        <dbReference type="Rhea" id="RHEA-COMP:10085"/>
        <dbReference type="Rhea" id="RHEA-COMP:10087"/>
        <dbReference type="ChEBI" id="CHEBI:65314"/>
        <dbReference type="ChEBI" id="CHEBI:65315"/>
        <dbReference type="EC" id="5.4.99.12"/>
    </reaction>
</comment>
<protein>
    <recommendedName>
        <fullName evidence="4">tRNA pseudouridine synthase A</fullName>
        <ecNumber evidence="4">5.4.99.12</ecNumber>
    </recommendedName>
    <alternativeName>
        <fullName evidence="4">tRNA pseudouridine(38-40) synthase</fullName>
    </alternativeName>
    <alternativeName>
        <fullName evidence="4">tRNA pseudouridylate synthase I</fullName>
    </alternativeName>
    <alternativeName>
        <fullName evidence="4">tRNA-uridine isomerase I</fullName>
    </alternativeName>
</protein>
<feature type="domain" description="Pseudouridine synthase I TruA alpha/beta" evidence="8">
    <location>
        <begin position="144"/>
        <end position="245"/>
    </location>
</feature>
<dbReference type="GO" id="GO:0160147">
    <property type="term" value="F:tRNA pseudouridine(38-40) synthase activity"/>
    <property type="evidence" value="ECO:0007669"/>
    <property type="project" value="UniProtKB-EC"/>
</dbReference>
<organism evidence="9 10">
    <name type="scientific">Candidatus Cytomitobacter primus</name>
    <dbReference type="NCBI Taxonomy" id="2066024"/>
    <lineage>
        <taxon>Bacteria</taxon>
        <taxon>Pseudomonadati</taxon>
        <taxon>Pseudomonadota</taxon>
        <taxon>Alphaproteobacteria</taxon>
        <taxon>Holosporales</taxon>
        <taxon>Holosporaceae</taxon>
        <taxon>Candidatus Cytomitobacter</taxon>
    </lineage>
</organism>
<dbReference type="InterPro" id="IPR020097">
    <property type="entry name" value="PsdUridine_synth_TruA_a/b_dom"/>
</dbReference>
<dbReference type="NCBIfam" id="TIGR00071">
    <property type="entry name" value="hisT_truA"/>
    <property type="match status" value="1"/>
</dbReference>
<evidence type="ECO:0000313" key="9">
    <source>
        <dbReference type="EMBL" id="QEK38376.1"/>
    </source>
</evidence>
<proteinExistence type="inferred from homology"/>
<dbReference type="InterPro" id="IPR001406">
    <property type="entry name" value="PsdUridine_synth_TruA"/>
</dbReference>
<dbReference type="InterPro" id="IPR020103">
    <property type="entry name" value="PsdUridine_synth_cat_dom_sf"/>
</dbReference>
<dbReference type="EMBL" id="CP043316">
    <property type="protein sequence ID" value="QEK38376.1"/>
    <property type="molecule type" value="Genomic_DNA"/>
</dbReference>
<dbReference type="PANTHER" id="PTHR11142">
    <property type="entry name" value="PSEUDOURIDYLATE SYNTHASE"/>
    <property type="match status" value="1"/>
</dbReference>
<dbReference type="GO" id="GO:0003723">
    <property type="term" value="F:RNA binding"/>
    <property type="evidence" value="ECO:0007669"/>
    <property type="project" value="InterPro"/>
</dbReference>
<comment type="function">
    <text evidence="4">Formation of pseudouridine at positions 38, 39 and 40 in the anticodon stem and loop of transfer RNAs.</text>
</comment>